<dbReference type="InterPro" id="IPR036890">
    <property type="entry name" value="HATPase_C_sf"/>
</dbReference>
<reference evidence="16 18" key="1">
    <citation type="submission" date="2016-01" db="EMBL/GenBank/DDBJ databases">
        <title>Molecular Mechanisms for transfer of large genomic segments between Enterococcus faecium strains.</title>
        <authorList>
            <person name="Garcia-Solache M.A."/>
            <person name="Lebreton F."/>
            <person name="Mclaughlin R.E."/>
            <person name="Whiteaker J.D."/>
            <person name="Gilmore M.S."/>
            <person name="Rice L.B."/>
        </authorList>
    </citation>
    <scope>NUCLEOTIDE SEQUENCE [LARGE SCALE GENOMIC DNA]</scope>
    <source>
        <strain evidence="16 18">D344RRF x C68</strain>
    </source>
</reference>
<comment type="caution">
    <text evidence="16">The sequence shown here is derived from an EMBL/GenBank/DDBJ whole genome shotgun (WGS) entry which is preliminary data.</text>
</comment>
<evidence type="ECO:0000256" key="10">
    <source>
        <dbReference type="ARBA" id="ARBA00022840"/>
    </source>
</evidence>
<protein>
    <recommendedName>
        <fullName evidence="3">histidine kinase</fullName>
        <ecNumber evidence="3">2.7.13.3</ecNumber>
    </recommendedName>
</protein>
<evidence type="ECO:0000256" key="13">
    <source>
        <dbReference type="ARBA" id="ARBA00023136"/>
    </source>
</evidence>
<evidence type="ECO:0000256" key="5">
    <source>
        <dbReference type="ARBA" id="ARBA00022553"/>
    </source>
</evidence>
<dbReference type="SUPFAM" id="SSF55890">
    <property type="entry name" value="Sporulation response regulatory protein Spo0B"/>
    <property type="match status" value="1"/>
</dbReference>
<dbReference type="InterPro" id="IPR039506">
    <property type="entry name" value="SPOB_a"/>
</dbReference>
<dbReference type="Proteomes" id="UP000070452">
    <property type="component" value="Unassembled WGS sequence"/>
</dbReference>
<dbReference type="InterPro" id="IPR029151">
    <property type="entry name" value="Sensor-like_sf"/>
</dbReference>
<evidence type="ECO:0000256" key="8">
    <source>
        <dbReference type="ARBA" id="ARBA00022741"/>
    </source>
</evidence>
<evidence type="ECO:0000256" key="12">
    <source>
        <dbReference type="ARBA" id="ARBA00023012"/>
    </source>
</evidence>
<keyword evidence="9 16" id="KW-0418">Kinase</keyword>
<keyword evidence="6" id="KW-0808">Transferase</keyword>
<feature type="transmembrane region" description="Helical" evidence="14">
    <location>
        <begin position="12"/>
        <end position="35"/>
    </location>
</feature>
<dbReference type="PROSITE" id="PS50109">
    <property type="entry name" value="HIS_KIN"/>
    <property type="match status" value="1"/>
</dbReference>
<keyword evidence="5" id="KW-0597">Phosphoprotein</keyword>
<proteinExistence type="predicted"/>
<dbReference type="EC" id="2.7.13.3" evidence="3"/>
<dbReference type="SMART" id="SM00387">
    <property type="entry name" value="HATPase_c"/>
    <property type="match status" value="1"/>
</dbReference>
<gene>
    <name evidence="16" type="ORF">AWT83_13575</name>
    <name evidence="17" type="ORF">P6Z85_02575</name>
</gene>
<accession>A0A132P2K4</accession>
<dbReference type="PANTHER" id="PTHR43547:SF10">
    <property type="entry name" value="SENSOR HISTIDINE KINASE DCUS"/>
    <property type="match status" value="1"/>
</dbReference>
<feature type="domain" description="Histidine kinase" evidence="15">
    <location>
        <begin position="341"/>
        <end position="537"/>
    </location>
</feature>
<evidence type="ECO:0000256" key="9">
    <source>
        <dbReference type="ARBA" id="ARBA00022777"/>
    </source>
</evidence>
<comment type="subcellular location">
    <subcellularLocation>
        <location evidence="2">Cell membrane</location>
        <topology evidence="2">Multi-pass membrane protein</topology>
    </subcellularLocation>
</comment>
<feature type="transmembrane region" description="Helical" evidence="14">
    <location>
        <begin position="177"/>
        <end position="197"/>
    </location>
</feature>
<evidence type="ECO:0000256" key="1">
    <source>
        <dbReference type="ARBA" id="ARBA00000085"/>
    </source>
</evidence>
<evidence type="ECO:0000259" key="15">
    <source>
        <dbReference type="PROSITE" id="PS50109"/>
    </source>
</evidence>
<dbReference type="SUPFAM" id="SSF103190">
    <property type="entry name" value="Sensory domain-like"/>
    <property type="match status" value="1"/>
</dbReference>
<evidence type="ECO:0000256" key="6">
    <source>
        <dbReference type="ARBA" id="ARBA00022679"/>
    </source>
</evidence>
<keyword evidence="12" id="KW-0902">Two-component regulatory system</keyword>
<dbReference type="Pfam" id="PF14689">
    <property type="entry name" value="SPOB_a"/>
    <property type="match status" value="1"/>
</dbReference>
<evidence type="ECO:0000256" key="4">
    <source>
        <dbReference type="ARBA" id="ARBA00022475"/>
    </source>
</evidence>
<dbReference type="InterPro" id="IPR033463">
    <property type="entry name" value="sCache_3"/>
</dbReference>
<keyword evidence="8" id="KW-0547">Nucleotide-binding</keyword>
<organism evidence="16 18">
    <name type="scientific">Enterococcus faecium</name>
    <name type="common">Streptococcus faecium</name>
    <dbReference type="NCBI Taxonomy" id="1352"/>
    <lineage>
        <taxon>Bacteria</taxon>
        <taxon>Bacillati</taxon>
        <taxon>Bacillota</taxon>
        <taxon>Bacilli</taxon>
        <taxon>Lactobacillales</taxon>
        <taxon>Enterococcaceae</taxon>
        <taxon>Enterococcus</taxon>
    </lineage>
</organism>
<keyword evidence="10 17" id="KW-0067">ATP-binding</keyword>
<dbReference type="Gene3D" id="3.30.450.20">
    <property type="entry name" value="PAS domain"/>
    <property type="match status" value="2"/>
</dbReference>
<dbReference type="RefSeq" id="WP_002299758.1">
    <property type="nucleotide sequence ID" value="NZ_AP019394.1"/>
</dbReference>
<evidence type="ECO:0000256" key="14">
    <source>
        <dbReference type="SAM" id="Phobius"/>
    </source>
</evidence>
<dbReference type="AlphaFoldDB" id="A0A132P2K4"/>
<evidence type="ECO:0000256" key="11">
    <source>
        <dbReference type="ARBA" id="ARBA00022989"/>
    </source>
</evidence>
<dbReference type="PRINTS" id="PR00344">
    <property type="entry name" value="BCTRLSENSOR"/>
</dbReference>
<dbReference type="GO" id="GO:0000155">
    <property type="term" value="F:phosphorelay sensor kinase activity"/>
    <property type="evidence" value="ECO:0007669"/>
    <property type="project" value="InterPro"/>
</dbReference>
<keyword evidence="13 14" id="KW-0472">Membrane</keyword>
<evidence type="ECO:0000256" key="2">
    <source>
        <dbReference type="ARBA" id="ARBA00004651"/>
    </source>
</evidence>
<evidence type="ECO:0000313" key="18">
    <source>
        <dbReference type="Proteomes" id="UP000070452"/>
    </source>
</evidence>
<evidence type="ECO:0000313" key="16">
    <source>
        <dbReference type="EMBL" id="KWX16549.1"/>
    </source>
</evidence>
<dbReference type="InterPro" id="IPR003594">
    <property type="entry name" value="HATPase_dom"/>
</dbReference>
<keyword evidence="11 14" id="KW-1133">Transmembrane helix</keyword>
<keyword evidence="7 14" id="KW-0812">Transmembrane</keyword>
<dbReference type="InterPro" id="IPR016120">
    <property type="entry name" value="Sig_transdc_His_kin_SpoOB"/>
</dbReference>
<evidence type="ECO:0000256" key="3">
    <source>
        <dbReference type="ARBA" id="ARBA00012438"/>
    </source>
</evidence>
<dbReference type="Pfam" id="PF02518">
    <property type="entry name" value="HATPase_c"/>
    <property type="match status" value="1"/>
</dbReference>
<dbReference type="EMBL" id="LRHK01000005">
    <property type="protein sequence ID" value="KWX16549.1"/>
    <property type="molecule type" value="Genomic_DNA"/>
</dbReference>
<dbReference type="SUPFAM" id="SSF55874">
    <property type="entry name" value="ATPase domain of HSP90 chaperone/DNA topoisomerase II/histidine kinase"/>
    <property type="match status" value="1"/>
</dbReference>
<dbReference type="GO" id="GO:0005524">
    <property type="term" value="F:ATP binding"/>
    <property type="evidence" value="ECO:0007669"/>
    <property type="project" value="UniProtKB-KW"/>
</dbReference>
<dbReference type="Proteomes" id="UP001260956">
    <property type="component" value="Unassembled WGS sequence"/>
</dbReference>
<dbReference type="EMBL" id="JARPTX010000005">
    <property type="protein sequence ID" value="MDT2369073.1"/>
    <property type="molecule type" value="Genomic_DNA"/>
</dbReference>
<comment type="catalytic activity">
    <reaction evidence="1">
        <text>ATP + protein L-histidine = ADP + protein N-phospho-L-histidine.</text>
        <dbReference type="EC" id="2.7.13.3"/>
    </reaction>
</comment>
<dbReference type="Gene3D" id="3.30.565.10">
    <property type="entry name" value="Histidine kinase-like ATPase, C-terminal domain"/>
    <property type="match status" value="1"/>
</dbReference>
<evidence type="ECO:0000313" key="17">
    <source>
        <dbReference type="EMBL" id="MDT2369073.1"/>
    </source>
</evidence>
<sequence>MFPFFKKKPLKLQNTIILVVCFSTFVSLIVSAILIRNFILSMNRSSVSDKISSIAKIVANDKLIQKKLQTGDPTHAIQGITNEIMIASNLDFIVVMDPEGIRYSHADPSYIGLPFSSHEDVKKVIGGQEFFSEKEGMLGFGFRYFVPIYYNQEIIGAVCVGLTNNTIDNQVKDGQKMIVFSLIIGLSVGIIGAVFLAQKMKKVLLGLEPQEIAEQLSEKTIIENEVDEGILAISSDKTILLINTPAKNIFYQTEQLLDFEVGKKISDNLYDVLFKETIEHQTTVRTQSMYLNGIETISSVTPLFSNDRFLGAVATLRNRSEVMKLMEELGGTKQYINSMRAQTHEFMNKLHVISGLIDLKKYEEVTHFIQQLNQNYKKEIGQVSSLIKVPAIAGFLLGKINEAKEQSVEMLLESDSFIPKMEMDDSIHSLLQVLGNLLDNAKEAVLQKHERNGQVRIHLNYDTEAEVFIVTVCDDGVGISEEISEKIFTLGFSTKGINRGFGLNLIHSIVKRHGGFLEFSKQTNGGTIVYLELPKKEDQNDDKCPDNRR</sequence>
<dbReference type="GO" id="GO:0005886">
    <property type="term" value="C:plasma membrane"/>
    <property type="evidence" value="ECO:0007669"/>
    <property type="project" value="UniProtKB-SubCell"/>
</dbReference>
<name>A0A132P2K4_ENTFC</name>
<dbReference type="Gene3D" id="1.10.287.130">
    <property type="match status" value="1"/>
</dbReference>
<keyword evidence="4" id="KW-1003">Cell membrane</keyword>
<evidence type="ECO:0000256" key="7">
    <source>
        <dbReference type="ARBA" id="ARBA00022692"/>
    </source>
</evidence>
<dbReference type="InterPro" id="IPR004358">
    <property type="entry name" value="Sig_transdc_His_kin-like_C"/>
</dbReference>
<dbReference type="PANTHER" id="PTHR43547">
    <property type="entry name" value="TWO-COMPONENT HISTIDINE KINASE"/>
    <property type="match status" value="1"/>
</dbReference>
<dbReference type="Pfam" id="PF17203">
    <property type="entry name" value="sCache_3_2"/>
    <property type="match status" value="1"/>
</dbReference>
<dbReference type="InterPro" id="IPR005467">
    <property type="entry name" value="His_kinase_dom"/>
</dbReference>
<reference evidence="17" key="2">
    <citation type="submission" date="2023-03" db="EMBL/GenBank/DDBJ databases">
        <authorList>
            <person name="Shen W."/>
            <person name="Cai J."/>
        </authorList>
    </citation>
    <scope>NUCLEOTIDE SEQUENCE</scope>
    <source>
        <strain evidence="17">B1010-2</strain>
    </source>
</reference>